<dbReference type="RefSeq" id="WP_353648762.1">
    <property type="nucleotide sequence ID" value="NZ_CP159218.1"/>
</dbReference>
<dbReference type="InterPro" id="IPR045598">
    <property type="entry name" value="DUF6457"/>
</dbReference>
<evidence type="ECO:0000313" key="3">
    <source>
        <dbReference type="EMBL" id="XCG63147.1"/>
    </source>
</evidence>
<protein>
    <submittedName>
        <fullName evidence="3">DUF6457 domain-containing protein</fullName>
    </submittedName>
</protein>
<accession>A0AAU8DPJ8</accession>
<reference evidence="3" key="1">
    <citation type="submission" date="2024-05" db="EMBL/GenBank/DDBJ databases">
        <authorList>
            <person name="Cai S.Y."/>
            <person name="Jin L.M."/>
            <person name="Li H.R."/>
        </authorList>
    </citation>
    <scope>NUCLEOTIDE SEQUENCE</scope>
    <source>
        <strain evidence="3">A5-74</strain>
    </source>
</reference>
<organism evidence="3">
    <name type="scientific">Nakamurella sp. A5-74</name>
    <dbReference type="NCBI Taxonomy" id="3158264"/>
    <lineage>
        <taxon>Bacteria</taxon>
        <taxon>Bacillati</taxon>
        <taxon>Actinomycetota</taxon>
        <taxon>Actinomycetes</taxon>
        <taxon>Nakamurellales</taxon>
        <taxon>Nakamurellaceae</taxon>
        <taxon>Nakamurella</taxon>
    </lineage>
</organism>
<feature type="region of interest" description="Disordered" evidence="1">
    <location>
        <begin position="77"/>
        <end position="113"/>
    </location>
</feature>
<sequence length="113" mass="11491">MSALDPWVLDVAAALGIPATDVPADLRAGLLDLTREIEELIGPSAGPMTGLLLGVAVGRGIAPSGAVETIRSVLVSHRDQHAPASTEPLEPAPGADTSVPLARDAATTDDRSH</sequence>
<dbReference type="EMBL" id="CP159218">
    <property type="protein sequence ID" value="XCG63147.1"/>
    <property type="molecule type" value="Genomic_DNA"/>
</dbReference>
<dbReference type="Pfam" id="PF20058">
    <property type="entry name" value="DUF6457"/>
    <property type="match status" value="1"/>
</dbReference>
<name>A0AAU8DPJ8_9ACTN</name>
<gene>
    <name evidence="3" type="ORF">ABLG96_18365</name>
</gene>
<evidence type="ECO:0000259" key="2">
    <source>
        <dbReference type="Pfam" id="PF20058"/>
    </source>
</evidence>
<dbReference type="AlphaFoldDB" id="A0AAU8DPJ8"/>
<feature type="domain" description="DUF6457" evidence="2">
    <location>
        <begin position="2"/>
        <end position="77"/>
    </location>
</feature>
<proteinExistence type="predicted"/>
<evidence type="ECO:0000256" key="1">
    <source>
        <dbReference type="SAM" id="MobiDB-lite"/>
    </source>
</evidence>